<proteinExistence type="predicted"/>
<evidence type="ECO:0000313" key="2">
    <source>
        <dbReference type="Proteomes" id="UP001610444"/>
    </source>
</evidence>
<keyword evidence="2" id="KW-1185">Reference proteome</keyword>
<evidence type="ECO:0000313" key="1">
    <source>
        <dbReference type="EMBL" id="KAL2847089.1"/>
    </source>
</evidence>
<reference evidence="1 2" key="1">
    <citation type="submission" date="2024-07" db="EMBL/GenBank/DDBJ databases">
        <title>Section-level genome sequencing and comparative genomics of Aspergillus sections Usti and Cavernicolus.</title>
        <authorList>
            <consortium name="Lawrence Berkeley National Laboratory"/>
            <person name="Nybo J.L."/>
            <person name="Vesth T.C."/>
            <person name="Theobald S."/>
            <person name="Frisvad J.C."/>
            <person name="Larsen T.O."/>
            <person name="Kjaerboelling I."/>
            <person name="Rothschild-Mancinelli K."/>
            <person name="Lyhne E.K."/>
            <person name="Kogle M.E."/>
            <person name="Barry K."/>
            <person name="Clum A."/>
            <person name="Na H."/>
            <person name="Ledsgaard L."/>
            <person name="Lin J."/>
            <person name="Lipzen A."/>
            <person name="Kuo A."/>
            <person name="Riley R."/>
            <person name="Mondo S."/>
            <person name="LaButti K."/>
            <person name="Haridas S."/>
            <person name="Pangalinan J."/>
            <person name="Salamov A.A."/>
            <person name="Simmons B.A."/>
            <person name="Magnuson J.K."/>
            <person name="Chen J."/>
            <person name="Drula E."/>
            <person name="Henrissat B."/>
            <person name="Wiebenga A."/>
            <person name="Lubbers R.J."/>
            <person name="Gomes A.C."/>
            <person name="Macurrencykelacurrency M.R."/>
            <person name="Stajich J."/>
            <person name="Grigoriev I.V."/>
            <person name="Mortensen U.H."/>
            <person name="De vries R.P."/>
            <person name="Baker S.E."/>
            <person name="Andersen M.R."/>
        </authorList>
    </citation>
    <scope>NUCLEOTIDE SEQUENCE [LARGE SCALE GENOMIC DNA]</scope>
    <source>
        <strain evidence="1 2">CBS 756.74</strain>
    </source>
</reference>
<organism evidence="1 2">
    <name type="scientific">Aspergillus pseudodeflectus</name>
    <dbReference type="NCBI Taxonomy" id="176178"/>
    <lineage>
        <taxon>Eukaryota</taxon>
        <taxon>Fungi</taxon>
        <taxon>Dikarya</taxon>
        <taxon>Ascomycota</taxon>
        <taxon>Pezizomycotina</taxon>
        <taxon>Eurotiomycetes</taxon>
        <taxon>Eurotiomycetidae</taxon>
        <taxon>Eurotiales</taxon>
        <taxon>Aspergillaceae</taxon>
        <taxon>Aspergillus</taxon>
        <taxon>Aspergillus subgen. Nidulantes</taxon>
    </lineage>
</organism>
<gene>
    <name evidence="1" type="ORF">BJX68DRAFT_240205</name>
</gene>
<name>A0ABR4K433_9EURO</name>
<comment type="caution">
    <text evidence="1">The sequence shown here is derived from an EMBL/GenBank/DDBJ whole genome shotgun (WGS) entry which is preliminary data.</text>
</comment>
<sequence length="272" mass="29931">MDPATKYLDPPPPYEDAVAEGSHTKIPTLQPVTLLLDGQCIRDASTSTSRYQISRSVTTLPKTPPKNSSIIFERVDTASRVLEKDETPGTEQAPSEPRHLFYLAHPADAQYRADVPGYYITAVATETAGNIHLETSKSRLQKLEFTALLSAKRTASDRPLFDEAGKTVTLFSARPAKLMSSRYTWTQEDGSQIAVEDGKGDEHRLAITTAMTQEMRDALVAVWLLRLWYETAESKQAKREELERLAAPVSYQDWTYAKRVGGLGALAGAGGG</sequence>
<accession>A0ABR4K433</accession>
<dbReference type="GeneID" id="98155814"/>
<dbReference type="EMBL" id="JBFXLR010000030">
    <property type="protein sequence ID" value="KAL2847089.1"/>
    <property type="molecule type" value="Genomic_DNA"/>
</dbReference>
<dbReference type="Proteomes" id="UP001610444">
    <property type="component" value="Unassembled WGS sequence"/>
</dbReference>
<protein>
    <submittedName>
        <fullName evidence="1">Uncharacterized protein</fullName>
    </submittedName>
</protein>
<dbReference type="RefSeq" id="XP_070897536.1">
    <property type="nucleotide sequence ID" value="XM_071040650.1"/>
</dbReference>